<dbReference type="AlphaFoldDB" id="A0AAJ0HAI8"/>
<dbReference type="Pfam" id="PF26640">
    <property type="entry name" value="DUF8212"/>
    <property type="match status" value="1"/>
</dbReference>
<evidence type="ECO:0000313" key="3">
    <source>
        <dbReference type="EMBL" id="KAK3346002.1"/>
    </source>
</evidence>
<accession>A0AAJ0HAI8</accession>
<proteinExistence type="predicted"/>
<comment type="caution">
    <text evidence="3">The sequence shown here is derived from an EMBL/GenBank/DDBJ whole genome shotgun (WGS) entry which is preliminary data.</text>
</comment>
<sequence length="283" mass="31988">MRLLKTGSIELREFTDDQVPPYAILSHTWSAEEITLRDLQENHAVANKKGYEKIKRCCSVAGAKGFEYVWVDTCCIDKTSSAELSEAINSMYRWYEEAGECYAYLADVPSKVEFSKSRWFTRGWTLQELIAPSTVIFFNEDWEALGTKESLRQAISDCTRIPVGILLGEDDLEMFSIAQKMSWAARRETTRVEDRAYCLLGIFGIHMPLIYGEKETAFIRLQEEIMKISDDHSLFAWRSVDNRGGILATSPAAFIDSSSIVEFTPFDAVGNPLTGSERNVPTA</sequence>
<feature type="domain" description="DUF8212" evidence="2">
    <location>
        <begin position="217"/>
        <end position="243"/>
    </location>
</feature>
<dbReference type="EMBL" id="JAUIQD010000006">
    <property type="protein sequence ID" value="KAK3346002.1"/>
    <property type="molecule type" value="Genomic_DNA"/>
</dbReference>
<dbReference type="Pfam" id="PF06985">
    <property type="entry name" value="HET"/>
    <property type="match status" value="1"/>
</dbReference>
<dbReference type="InterPro" id="IPR010730">
    <property type="entry name" value="HET"/>
</dbReference>
<gene>
    <name evidence="3" type="ORF">B0T25DRAFT_633632</name>
</gene>
<evidence type="ECO:0000259" key="1">
    <source>
        <dbReference type="Pfam" id="PF06985"/>
    </source>
</evidence>
<dbReference type="InterPro" id="IPR058525">
    <property type="entry name" value="DUF8212"/>
</dbReference>
<feature type="domain" description="Heterokaryon incompatibility" evidence="1">
    <location>
        <begin position="22"/>
        <end position="107"/>
    </location>
</feature>
<organism evidence="3 4">
    <name type="scientific">Lasiosphaeria hispida</name>
    <dbReference type="NCBI Taxonomy" id="260671"/>
    <lineage>
        <taxon>Eukaryota</taxon>
        <taxon>Fungi</taxon>
        <taxon>Dikarya</taxon>
        <taxon>Ascomycota</taxon>
        <taxon>Pezizomycotina</taxon>
        <taxon>Sordariomycetes</taxon>
        <taxon>Sordariomycetidae</taxon>
        <taxon>Sordariales</taxon>
        <taxon>Lasiosphaeriaceae</taxon>
        <taxon>Lasiosphaeria</taxon>
    </lineage>
</organism>
<dbReference type="Proteomes" id="UP001275084">
    <property type="component" value="Unassembled WGS sequence"/>
</dbReference>
<reference evidence="3" key="1">
    <citation type="journal article" date="2023" name="Mol. Phylogenet. Evol.">
        <title>Genome-scale phylogeny and comparative genomics of the fungal order Sordariales.</title>
        <authorList>
            <person name="Hensen N."/>
            <person name="Bonometti L."/>
            <person name="Westerberg I."/>
            <person name="Brannstrom I.O."/>
            <person name="Guillou S."/>
            <person name="Cros-Aarteil S."/>
            <person name="Calhoun S."/>
            <person name="Haridas S."/>
            <person name="Kuo A."/>
            <person name="Mondo S."/>
            <person name="Pangilinan J."/>
            <person name="Riley R."/>
            <person name="LaButti K."/>
            <person name="Andreopoulos B."/>
            <person name="Lipzen A."/>
            <person name="Chen C."/>
            <person name="Yan M."/>
            <person name="Daum C."/>
            <person name="Ng V."/>
            <person name="Clum A."/>
            <person name="Steindorff A."/>
            <person name="Ohm R.A."/>
            <person name="Martin F."/>
            <person name="Silar P."/>
            <person name="Natvig D.O."/>
            <person name="Lalanne C."/>
            <person name="Gautier V."/>
            <person name="Ament-Velasquez S.L."/>
            <person name="Kruys A."/>
            <person name="Hutchinson M.I."/>
            <person name="Powell A.J."/>
            <person name="Barry K."/>
            <person name="Miller A.N."/>
            <person name="Grigoriev I.V."/>
            <person name="Debuchy R."/>
            <person name="Gladieux P."/>
            <person name="Hiltunen Thoren M."/>
            <person name="Johannesson H."/>
        </authorList>
    </citation>
    <scope>NUCLEOTIDE SEQUENCE</scope>
    <source>
        <strain evidence="3">CBS 955.72</strain>
    </source>
</reference>
<dbReference type="PANTHER" id="PTHR10622:SF10">
    <property type="entry name" value="HET DOMAIN-CONTAINING PROTEIN"/>
    <property type="match status" value="1"/>
</dbReference>
<reference evidence="3" key="2">
    <citation type="submission" date="2023-06" db="EMBL/GenBank/DDBJ databases">
        <authorList>
            <consortium name="Lawrence Berkeley National Laboratory"/>
            <person name="Haridas S."/>
            <person name="Hensen N."/>
            <person name="Bonometti L."/>
            <person name="Westerberg I."/>
            <person name="Brannstrom I.O."/>
            <person name="Guillou S."/>
            <person name="Cros-Aarteil S."/>
            <person name="Calhoun S."/>
            <person name="Kuo A."/>
            <person name="Mondo S."/>
            <person name="Pangilinan J."/>
            <person name="Riley R."/>
            <person name="Labutti K."/>
            <person name="Andreopoulos B."/>
            <person name="Lipzen A."/>
            <person name="Chen C."/>
            <person name="Yanf M."/>
            <person name="Daum C."/>
            <person name="Ng V."/>
            <person name="Clum A."/>
            <person name="Steindorff A."/>
            <person name="Ohm R."/>
            <person name="Martin F."/>
            <person name="Silar P."/>
            <person name="Natvig D."/>
            <person name="Lalanne C."/>
            <person name="Gautier V."/>
            <person name="Ament-Velasquez S.L."/>
            <person name="Kruys A."/>
            <person name="Hutchinson M.I."/>
            <person name="Powell A.J."/>
            <person name="Barry K."/>
            <person name="Miller A.N."/>
            <person name="Grigoriev I.V."/>
            <person name="Debuchy R."/>
            <person name="Gladieux P."/>
            <person name="Thoren M.H."/>
            <person name="Johannesson H."/>
        </authorList>
    </citation>
    <scope>NUCLEOTIDE SEQUENCE</scope>
    <source>
        <strain evidence="3">CBS 955.72</strain>
    </source>
</reference>
<dbReference type="PANTHER" id="PTHR10622">
    <property type="entry name" value="HET DOMAIN-CONTAINING PROTEIN"/>
    <property type="match status" value="1"/>
</dbReference>
<name>A0AAJ0HAI8_9PEZI</name>
<protein>
    <submittedName>
        <fullName evidence="3">Heterokaryon incompatibility protein-domain-containing protein</fullName>
    </submittedName>
</protein>
<evidence type="ECO:0000259" key="2">
    <source>
        <dbReference type="Pfam" id="PF26640"/>
    </source>
</evidence>
<keyword evidence="4" id="KW-1185">Reference proteome</keyword>
<evidence type="ECO:0000313" key="4">
    <source>
        <dbReference type="Proteomes" id="UP001275084"/>
    </source>
</evidence>